<comment type="caution">
    <text evidence="2">The sequence shown here is derived from an EMBL/GenBank/DDBJ whole genome shotgun (WGS) entry which is preliminary data.</text>
</comment>
<evidence type="ECO:0000313" key="3">
    <source>
        <dbReference type="Proteomes" id="UP001367508"/>
    </source>
</evidence>
<evidence type="ECO:0000313" key="2">
    <source>
        <dbReference type="EMBL" id="KAK7308412.1"/>
    </source>
</evidence>
<dbReference type="EMBL" id="JAYMYQ010000010">
    <property type="protein sequence ID" value="KAK7308412.1"/>
    <property type="molecule type" value="Genomic_DNA"/>
</dbReference>
<accession>A0AAN9K0A0</accession>
<dbReference type="AlphaFoldDB" id="A0AAN9K0A0"/>
<feature type="region of interest" description="Disordered" evidence="1">
    <location>
        <begin position="35"/>
        <end position="62"/>
    </location>
</feature>
<protein>
    <submittedName>
        <fullName evidence="2">Uncharacterized protein</fullName>
    </submittedName>
</protein>
<feature type="compositionally biased region" description="Basic and acidic residues" evidence="1">
    <location>
        <begin position="8"/>
        <end position="20"/>
    </location>
</feature>
<keyword evidence="3" id="KW-1185">Reference proteome</keyword>
<feature type="compositionally biased region" description="Polar residues" evidence="1">
    <location>
        <begin position="41"/>
        <end position="51"/>
    </location>
</feature>
<reference evidence="2 3" key="1">
    <citation type="submission" date="2024-01" db="EMBL/GenBank/DDBJ databases">
        <title>The genomes of 5 underutilized Papilionoideae crops provide insights into root nodulation and disease resistanc.</title>
        <authorList>
            <person name="Jiang F."/>
        </authorList>
    </citation>
    <scope>NUCLEOTIDE SEQUENCE [LARGE SCALE GENOMIC DNA]</scope>
    <source>
        <strain evidence="2">LVBAO_FW01</strain>
        <tissue evidence="2">Leaves</tissue>
    </source>
</reference>
<feature type="region of interest" description="Disordered" evidence="1">
    <location>
        <begin position="1"/>
        <end position="20"/>
    </location>
</feature>
<proteinExistence type="predicted"/>
<dbReference type="Proteomes" id="UP001367508">
    <property type="component" value="Unassembled WGS sequence"/>
</dbReference>
<organism evidence="2 3">
    <name type="scientific">Canavalia gladiata</name>
    <name type="common">Sword bean</name>
    <name type="synonym">Dolichos gladiatus</name>
    <dbReference type="NCBI Taxonomy" id="3824"/>
    <lineage>
        <taxon>Eukaryota</taxon>
        <taxon>Viridiplantae</taxon>
        <taxon>Streptophyta</taxon>
        <taxon>Embryophyta</taxon>
        <taxon>Tracheophyta</taxon>
        <taxon>Spermatophyta</taxon>
        <taxon>Magnoliopsida</taxon>
        <taxon>eudicotyledons</taxon>
        <taxon>Gunneridae</taxon>
        <taxon>Pentapetalae</taxon>
        <taxon>rosids</taxon>
        <taxon>fabids</taxon>
        <taxon>Fabales</taxon>
        <taxon>Fabaceae</taxon>
        <taxon>Papilionoideae</taxon>
        <taxon>50 kb inversion clade</taxon>
        <taxon>NPAAA clade</taxon>
        <taxon>indigoferoid/millettioid clade</taxon>
        <taxon>Phaseoleae</taxon>
        <taxon>Canavalia</taxon>
    </lineage>
</organism>
<gene>
    <name evidence="2" type="ORF">VNO77_42017</name>
</gene>
<evidence type="ECO:0000256" key="1">
    <source>
        <dbReference type="SAM" id="MobiDB-lite"/>
    </source>
</evidence>
<name>A0AAN9K0A0_CANGL</name>
<sequence>MGRRSKRREREKGSEAIRKEKPTWRKVELYQFKRRTKTHQRSQVSSATLTMGQHGPLNGYPVSRRGRRKWTLRFLHERITSMSNTFEVVGNTNGGCAVGCERNRKLKSGCGIYVQEVATQILALVNEEGVLEIHHATLATALDIAPCMVYKRRNVVSVNFVSNPPHVAASKESFGFLILKAYEPKEGVVVHGPPSMQRMHSTLTYQKLMSPSALEFKDNGACASGVLMVTSSHLHDYILDSKRHIQTYDVIATKIRPTGCMQGNSSASNTCHRNSISREPHIRHRGANNQSFVELIRDTELYCHAYNKASVGAPHPLHEARFETPKPPFILIPNRGLGHHNWAK</sequence>